<feature type="region of interest" description="Disordered" evidence="7">
    <location>
        <begin position="371"/>
        <end position="394"/>
    </location>
</feature>
<evidence type="ECO:0000256" key="7">
    <source>
        <dbReference type="SAM" id="MobiDB-lite"/>
    </source>
</evidence>
<dbReference type="AlphaFoldDB" id="A0A5N6PMC3"/>
<gene>
    <name evidence="9" type="ORF">E3N88_09511</name>
</gene>
<feature type="region of interest" description="Disordered" evidence="7">
    <location>
        <begin position="120"/>
        <end position="141"/>
    </location>
</feature>
<feature type="compositionally biased region" description="Basic and acidic residues" evidence="7">
    <location>
        <begin position="371"/>
        <end position="387"/>
    </location>
</feature>
<keyword evidence="5" id="KW-0378">Hydrolase</keyword>
<evidence type="ECO:0000256" key="5">
    <source>
        <dbReference type="ARBA" id="ARBA00022801"/>
    </source>
</evidence>
<keyword evidence="3" id="KW-0540">Nuclease</keyword>
<keyword evidence="2" id="KW-0548">Nucleotidyltransferase</keyword>
<evidence type="ECO:0000256" key="4">
    <source>
        <dbReference type="ARBA" id="ARBA00022759"/>
    </source>
</evidence>
<dbReference type="SUPFAM" id="SSF56672">
    <property type="entry name" value="DNA/RNA polymerases"/>
    <property type="match status" value="1"/>
</dbReference>
<dbReference type="InterPro" id="IPR043502">
    <property type="entry name" value="DNA/RNA_pol_sf"/>
</dbReference>
<keyword evidence="4" id="KW-0255">Endonuclease</keyword>
<feature type="domain" description="Reverse transcriptase RNase H-like" evidence="8">
    <location>
        <begin position="43"/>
        <end position="110"/>
    </location>
</feature>
<keyword evidence="6" id="KW-0695">RNA-directed DNA polymerase</keyword>
<protein>
    <recommendedName>
        <fullName evidence="8">Reverse transcriptase RNase H-like domain-containing protein</fullName>
    </recommendedName>
</protein>
<evidence type="ECO:0000313" key="10">
    <source>
        <dbReference type="Proteomes" id="UP000326396"/>
    </source>
</evidence>
<keyword evidence="1" id="KW-0808">Transferase</keyword>
<dbReference type="PANTHER" id="PTHR37984:SF5">
    <property type="entry name" value="PROTEIN NYNRIN-LIKE"/>
    <property type="match status" value="1"/>
</dbReference>
<reference evidence="9 10" key="1">
    <citation type="submission" date="2019-05" db="EMBL/GenBank/DDBJ databases">
        <title>Mikania micrantha, genome provides insights into the molecular mechanism of rapid growth.</title>
        <authorList>
            <person name="Liu B."/>
        </authorList>
    </citation>
    <scope>NUCLEOTIDE SEQUENCE [LARGE SCALE GENOMIC DNA]</scope>
    <source>
        <strain evidence="9">NLD-2019</strain>
        <tissue evidence="9">Leaf</tissue>
    </source>
</reference>
<evidence type="ECO:0000256" key="6">
    <source>
        <dbReference type="ARBA" id="ARBA00022918"/>
    </source>
</evidence>
<dbReference type="Proteomes" id="UP000326396">
    <property type="component" value="Linkage Group LG12"/>
</dbReference>
<evidence type="ECO:0000313" key="9">
    <source>
        <dbReference type="EMBL" id="KAD6454805.1"/>
    </source>
</evidence>
<sequence>MEQRGPGYLPTAQGRPSFGSCPGASRLQQNLCSRNGCIGVWPGAVLMQEHHPIAFISKAISAKQQTLSVYEKELPVILMAVKQWHYYLILRPFIIKTDQRSLKHLLTQKLRMPYHGCRGLPCSQQQSPRDSNDEEVDEVMPDREATTAVLKQSLQRAQNRMKQQADRHRTDREFEKVTWVGFTRRFSHPPGFSSVLVEGSCYGCADKIVPIPEDARFRLKPEKVLGRKLVKRGSRAAMKERGCGDCASTRDRFCELPMPCFNKHQLSGMVSKGENDHGCKRAVGSVVDQIKSKMTLAFLIQAIPEDMFSQLGGYNEAKQTGHKSKTWNKLSSQNNAIHINEQKSYLLVTLARFKRGKAYGGYLGTQRRGRAKVDLERYERSPSNKPEEGEDDVKSSCPLCPGRHTCYNGRDKGHTAVNPFPGLVHTARHTMGAGHARSCYLNRKEGDAEGRASDWSEVVVVCPGELRRVIEGVMICLERMELYVKVKWMEL</sequence>
<dbReference type="GO" id="GO:0004519">
    <property type="term" value="F:endonuclease activity"/>
    <property type="evidence" value="ECO:0007669"/>
    <property type="project" value="UniProtKB-KW"/>
</dbReference>
<evidence type="ECO:0000256" key="2">
    <source>
        <dbReference type="ARBA" id="ARBA00022695"/>
    </source>
</evidence>
<dbReference type="GO" id="GO:0003964">
    <property type="term" value="F:RNA-directed DNA polymerase activity"/>
    <property type="evidence" value="ECO:0007669"/>
    <property type="project" value="UniProtKB-KW"/>
</dbReference>
<accession>A0A5N6PMC3</accession>
<dbReference type="Pfam" id="PF17917">
    <property type="entry name" value="RT_RNaseH"/>
    <property type="match status" value="1"/>
</dbReference>
<proteinExistence type="predicted"/>
<dbReference type="EMBL" id="SZYD01000004">
    <property type="protein sequence ID" value="KAD6454805.1"/>
    <property type="molecule type" value="Genomic_DNA"/>
</dbReference>
<dbReference type="InterPro" id="IPR041373">
    <property type="entry name" value="RT_RNaseH"/>
</dbReference>
<dbReference type="InterPro" id="IPR050951">
    <property type="entry name" value="Retrovirus_Pol_polyprotein"/>
</dbReference>
<dbReference type="GO" id="GO:0016787">
    <property type="term" value="F:hydrolase activity"/>
    <property type="evidence" value="ECO:0007669"/>
    <property type="project" value="UniProtKB-KW"/>
</dbReference>
<name>A0A5N6PMC3_9ASTR</name>
<evidence type="ECO:0000259" key="8">
    <source>
        <dbReference type="Pfam" id="PF17917"/>
    </source>
</evidence>
<evidence type="ECO:0000256" key="1">
    <source>
        <dbReference type="ARBA" id="ARBA00022679"/>
    </source>
</evidence>
<organism evidence="9 10">
    <name type="scientific">Mikania micrantha</name>
    <name type="common">bitter vine</name>
    <dbReference type="NCBI Taxonomy" id="192012"/>
    <lineage>
        <taxon>Eukaryota</taxon>
        <taxon>Viridiplantae</taxon>
        <taxon>Streptophyta</taxon>
        <taxon>Embryophyta</taxon>
        <taxon>Tracheophyta</taxon>
        <taxon>Spermatophyta</taxon>
        <taxon>Magnoliopsida</taxon>
        <taxon>eudicotyledons</taxon>
        <taxon>Gunneridae</taxon>
        <taxon>Pentapetalae</taxon>
        <taxon>asterids</taxon>
        <taxon>campanulids</taxon>
        <taxon>Asterales</taxon>
        <taxon>Asteraceae</taxon>
        <taxon>Asteroideae</taxon>
        <taxon>Heliantheae alliance</taxon>
        <taxon>Eupatorieae</taxon>
        <taxon>Mikania</taxon>
    </lineage>
</organism>
<comment type="caution">
    <text evidence="9">The sequence shown here is derived from an EMBL/GenBank/DDBJ whole genome shotgun (WGS) entry which is preliminary data.</text>
</comment>
<evidence type="ECO:0000256" key="3">
    <source>
        <dbReference type="ARBA" id="ARBA00022722"/>
    </source>
</evidence>
<dbReference type="OrthoDB" id="1733215at2759"/>
<dbReference type="PANTHER" id="PTHR37984">
    <property type="entry name" value="PROTEIN CBG26694"/>
    <property type="match status" value="1"/>
</dbReference>
<keyword evidence="10" id="KW-1185">Reference proteome</keyword>